<evidence type="ECO:0000313" key="4">
    <source>
        <dbReference type="Proteomes" id="UP001331761"/>
    </source>
</evidence>
<feature type="non-terminal residue" evidence="3">
    <location>
        <position position="166"/>
    </location>
</feature>
<dbReference type="EMBL" id="WIXE01000110">
    <property type="protein sequence ID" value="KAK5986876.1"/>
    <property type="molecule type" value="Genomic_DNA"/>
</dbReference>
<evidence type="ECO:0000256" key="1">
    <source>
        <dbReference type="SAM" id="MobiDB-lite"/>
    </source>
</evidence>
<feature type="region of interest" description="Disordered" evidence="1">
    <location>
        <begin position="1"/>
        <end position="25"/>
    </location>
</feature>
<gene>
    <name evidence="2" type="ORF">GCK32_014124</name>
    <name evidence="3" type="ORF">GCK32_014137</name>
</gene>
<accession>A0AAN8FVD6</accession>
<dbReference type="EMBL" id="WIXE01011727">
    <property type="protein sequence ID" value="KAK5976539.1"/>
    <property type="molecule type" value="Genomic_DNA"/>
</dbReference>
<protein>
    <submittedName>
        <fullName evidence="3">Uncharacterized protein</fullName>
    </submittedName>
</protein>
<keyword evidence="4" id="KW-1185">Reference proteome</keyword>
<feature type="region of interest" description="Disordered" evidence="1">
    <location>
        <begin position="105"/>
        <end position="166"/>
    </location>
</feature>
<dbReference type="AlphaFoldDB" id="A0AAN8FVD6"/>
<dbReference type="Proteomes" id="UP001331761">
    <property type="component" value="Unassembled WGS sequence"/>
</dbReference>
<reference evidence="3 4" key="1">
    <citation type="submission" date="2019-10" db="EMBL/GenBank/DDBJ databases">
        <title>Assembly and Annotation for the nematode Trichostrongylus colubriformis.</title>
        <authorList>
            <person name="Martin J."/>
        </authorList>
    </citation>
    <scope>NUCLEOTIDE SEQUENCE [LARGE SCALE GENOMIC DNA]</scope>
    <source>
        <strain evidence="3">G859</strain>
        <tissue evidence="3">Whole worm</tissue>
    </source>
</reference>
<comment type="caution">
    <text evidence="3">The sequence shown here is derived from an EMBL/GenBank/DDBJ whole genome shotgun (WGS) entry which is preliminary data.</text>
</comment>
<organism evidence="3 4">
    <name type="scientific">Trichostrongylus colubriformis</name>
    <name type="common">Black scour worm</name>
    <dbReference type="NCBI Taxonomy" id="6319"/>
    <lineage>
        <taxon>Eukaryota</taxon>
        <taxon>Metazoa</taxon>
        <taxon>Ecdysozoa</taxon>
        <taxon>Nematoda</taxon>
        <taxon>Chromadorea</taxon>
        <taxon>Rhabditida</taxon>
        <taxon>Rhabditina</taxon>
        <taxon>Rhabditomorpha</taxon>
        <taxon>Strongyloidea</taxon>
        <taxon>Trichostrongylidae</taxon>
        <taxon>Trichostrongylus</taxon>
    </lineage>
</organism>
<evidence type="ECO:0000313" key="2">
    <source>
        <dbReference type="EMBL" id="KAK5976539.1"/>
    </source>
</evidence>
<evidence type="ECO:0000313" key="3">
    <source>
        <dbReference type="EMBL" id="KAK5986876.1"/>
    </source>
</evidence>
<sequence length="166" mass="18587">MEPTPPPYPPMIEEQQPSKPMTTEDDVHTACEPVREVRTPAGLQSEECRTATLPEPDELCTTGVESILQPYKARNRTAFQGVEYYIEELGAWNVQGEGIELDEQRRRKMVTTTSEETTETIRKRTTETTLTEEDCKTGIEPTPQQVESCKTGVEPTPQPAESTKTG</sequence>
<feature type="compositionally biased region" description="Pro residues" evidence="1">
    <location>
        <begin position="1"/>
        <end position="10"/>
    </location>
</feature>
<proteinExistence type="predicted"/>
<name>A0AAN8FVD6_TRICO</name>